<name>A0A088BIY2_9BIVA</name>
<comment type="similarity">
    <text evidence="2 7">Belongs to the complex I subunit 1 family.</text>
</comment>
<dbReference type="EC" id="7.1.1.2" evidence="8"/>
<dbReference type="PANTHER" id="PTHR11432:SF3">
    <property type="entry name" value="NADH-UBIQUINONE OXIDOREDUCTASE CHAIN 1"/>
    <property type="match status" value="1"/>
</dbReference>
<feature type="transmembrane region" description="Helical" evidence="9">
    <location>
        <begin position="283"/>
        <end position="302"/>
    </location>
</feature>
<evidence type="ECO:0000256" key="4">
    <source>
        <dbReference type="ARBA" id="ARBA00022692"/>
    </source>
</evidence>
<evidence type="ECO:0000256" key="3">
    <source>
        <dbReference type="ARBA" id="ARBA00021009"/>
    </source>
</evidence>
<dbReference type="PROSITE" id="PS00668">
    <property type="entry name" value="COMPLEX1_ND1_2"/>
    <property type="match status" value="1"/>
</dbReference>
<dbReference type="GO" id="GO:0005743">
    <property type="term" value="C:mitochondrial inner membrane"/>
    <property type="evidence" value="ECO:0007669"/>
    <property type="project" value="UniProtKB-SubCell"/>
</dbReference>
<evidence type="ECO:0000313" key="10">
    <source>
        <dbReference type="EMBL" id="AHB14357.1"/>
    </source>
</evidence>
<comment type="subcellular location">
    <subcellularLocation>
        <location evidence="1">Membrane</location>
        <topology evidence="1">Multi-pass membrane protein</topology>
    </subcellularLocation>
    <subcellularLocation>
        <location evidence="7">Mitochondrion inner membrane</location>
        <topology evidence="7">Multi-pass membrane protein</topology>
    </subcellularLocation>
</comment>
<comment type="catalytic activity">
    <reaction evidence="8">
        <text>a ubiquinone + NADH + 5 H(+)(in) = a ubiquinol + NAD(+) + 4 H(+)(out)</text>
        <dbReference type="Rhea" id="RHEA:29091"/>
        <dbReference type="Rhea" id="RHEA-COMP:9565"/>
        <dbReference type="Rhea" id="RHEA-COMP:9566"/>
        <dbReference type="ChEBI" id="CHEBI:15378"/>
        <dbReference type="ChEBI" id="CHEBI:16389"/>
        <dbReference type="ChEBI" id="CHEBI:17976"/>
        <dbReference type="ChEBI" id="CHEBI:57540"/>
        <dbReference type="ChEBI" id="CHEBI:57945"/>
        <dbReference type="EC" id="7.1.1.2"/>
    </reaction>
</comment>
<feature type="transmembrane region" description="Helical" evidence="9">
    <location>
        <begin position="223"/>
        <end position="246"/>
    </location>
</feature>
<organism evidence="10">
    <name type="scientific">Anadara kagoshimensis</name>
    <dbReference type="NCBI Taxonomy" id="1390362"/>
    <lineage>
        <taxon>Eukaryota</taxon>
        <taxon>Metazoa</taxon>
        <taxon>Spiralia</taxon>
        <taxon>Lophotrochozoa</taxon>
        <taxon>Mollusca</taxon>
        <taxon>Bivalvia</taxon>
        <taxon>Autobranchia</taxon>
        <taxon>Pteriomorphia</taxon>
        <taxon>Arcoida</taxon>
        <taxon>Arcoidea</taxon>
        <taxon>Arcidae</taxon>
        <taxon>Anadara</taxon>
    </lineage>
</organism>
<evidence type="ECO:0000256" key="2">
    <source>
        <dbReference type="ARBA" id="ARBA00010535"/>
    </source>
</evidence>
<dbReference type="PANTHER" id="PTHR11432">
    <property type="entry name" value="NADH DEHYDROGENASE SUBUNIT 1"/>
    <property type="match status" value="1"/>
</dbReference>
<feature type="transmembrane region" description="Helical" evidence="9">
    <location>
        <begin position="6"/>
        <end position="26"/>
    </location>
</feature>
<keyword evidence="8" id="KW-0830">Ubiquinone</keyword>
<evidence type="ECO:0000256" key="1">
    <source>
        <dbReference type="ARBA" id="ARBA00004141"/>
    </source>
</evidence>
<evidence type="ECO:0000256" key="8">
    <source>
        <dbReference type="RuleBase" id="RU000473"/>
    </source>
</evidence>
<keyword evidence="6 9" id="KW-0472">Membrane</keyword>
<reference evidence="10" key="1">
    <citation type="submission" date="2013-09" db="EMBL/GenBank/DDBJ databases">
        <authorList>
            <person name="Hou Y."/>
            <person name="Wu B."/>
            <person name="Liu Z.H."/>
            <person name="Yan J.K."/>
            <person name="Sun C."/>
            <person name="Dong C.G."/>
            <person name="Yang A.G."/>
            <person name="Zhou L.Q."/>
            <person name="Ren J.F."/>
        </authorList>
    </citation>
    <scope>NUCLEOTIDE SEQUENCE</scope>
</reference>
<gene>
    <name evidence="10" type="primary">ND1</name>
</gene>
<sequence length="307" mass="34608">MKWIELSHGFISCLCVVLSVAFFTLFERKSLAAFQLRCGPEKVGLMGLPQPIADALKLSMKEWVIPYRSNVMLYLFGPFVSFFISYMMWYLTPLEGQVVALKISVVWFMCFSSLNVYGMVMSGWSSNSKYSMLGTMRGVAQVISYEVGMGLLMFFPVVLGLSFEFFEILLSQNWVWIGFTSYVVLVSWIICMLAEVQRPPFDLAEGESELVSGYHVEYSGMGFAFLFLAEYACLLMVGLLMMGLFFGVLEEFLVVGFGVLVAWGSVWLRACVPRCRYDQLMMLSWKTLCPLGLGGVILATIMKIKGN</sequence>
<evidence type="ECO:0000256" key="5">
    <source>
        <dbReference type="ARBA" id="ARBA00022989"/>
    </source>
</evidence>
<dbReference type="CTD" id="4535"/>
<feature type="transmembrane region" description="Helical" evidence="9">
    <location>
        <begin position="71"/>
        <end position="92"/>
    </location>
</feature>
<dbReference type="GeneID" id="20465625"/>
<geneLocation type="mitochondrion" evidence="10"/>
<dbReference type="InterPro" id="IPR018086">
    <property type="entry name" value="NADH_UbQ_OxRdtase_su1_CS"/>
</dbReference>
<feature type="transmembrane region" description="Helical" evidence="9">
    <location>
        <begin position="142"/>
        <end position="162"/>
    </location>
</feature>
<feature type="transmembrane region" description="Helical" evidence="9">
    <location>
        <begin position="174"/>
        <end position="194"/>
    </location>
</feature>
<dbReference type="RefSeq" id="YP_009059158.1">
    <property type="nucleotide sequence ID" value="NC_024927.1"/>
</dbReference>
<evidence type="ECO:0000256" key="9">
    <source>
        <dbReference type="SAM" id="Phobius"/>
    </source>
</evidence>
<dbReference type="InterPro" id="IPR001694">
    <property type="entry name" value="NADH_UbQ_OxRdtase_su1/FPO"/>
</dbReference>
<dbReference type="GO" id="GO:0009060">
    <property type="term" value="P:aerobic respiration"/>
    <property type="evidence" value="ECO:0007669"/>
    <property type="project" value="TreeGrafter"/>
</dbReference>
<keyword evidence="4 7" id="KW-0812">Transmembrane</keyword>
<dbReference type="EMBL" id="KF667521">
    <property type="protein sequence ID" value="AHB14357.1"/>
    <property type="molecule type" value="Genomic_DNA"/>
</dbReference>
<protein>
    <recommendedName>
        <fullName evidence="3 8">NADH-ubiquinone oxidoreductase chain 1</fullName>
        <ecNumber evidence="8">7.1.1.2</ecNumber>
    </recommendedName>
</protein>
<keyword evidence="8 10" id="KW-0496">Mitochondrion</keyword>
<evidence type="ECO:0000256" key="6">
    <source>
        <dbReference type="ARBA" id="ARBA00023136"/>
    </source>
</evidence>
<feature type="transmembrane region" description="Helical" evidence="9">
    <location>
        <begin position="98"/>
        <end position="121"/>
    </location>
</feature>
<dbReference type="HAMAP" id="MF_01350">
    <property type="entry name" value="NDH1_NuoH"/>
    <property type="match status" value="1"/>
</dbReference>
<keyword evidence="7" id="KW-0520">NAD</keyword>
<proteinExistence type="inferred from homology"/>
<dbReference type="Pfam" id="PF00146">
    <property type="entry name" value="NADHdh"/>
    <property type="match status" value="1"/>
</dbReference>
<feature type="transmembrane region" description="Helical" evidence="9">
    <location>
        <begin position="252"/>
        <end position="271"/>
    </location>
</feature>
<evidence type="ECO:0000256" key="7">
    <source>
        <dbReference type="RuleBase" id="RU000471"/>
    </source>
</evidence>
<dbReference type="GO" id="GO:0003954">
    <property type="term" value="F:NADH dehydrogenase activity"/>
    <property type="evidence" value="ECO:0007669"/>
    <property type="project" value="TreeGrafter"/>
</dbReference>
<accession>A0A088BIY2</accession>
<dbReference type="AlphaFoldDB" id="A0A088BIY2"/>
<dbReference type="GO" id="GO:0008137">
    <property type="term" value="F:NADH dehydrogenase (ubiquinone) activity"/>
    <property type="evidence" value="ECO:0007669"/>
    <property type="project" value="UniProtKB-EC"/>
</dbReference>
<keyword evidence="5 9" id="KW-1133">Transmembrane helix</keyword>